<dbReference type="Proteomes" id="UP001161691">
    <property type="component" value="Unassembled WGS sequence"/>
</dbReference>
<evidence type="ECO:0000256" key="4">
    <source>
        <dbReference type="ARBA" id="ARBA00023295"/>
    </source>
</evidence>
<keyword evidence="4 6" id="KW-0326">Glycosidase</keyword>
<dbReference type="InterPro" id="IPR013529">
    <property type="entry name" value="Glyco_hydro_42_N"/>
</dbReference>
<dbReference type="RefSeq" id="WP_282909945.1">
    <property type="nucleotide sequence ID" value="NZ_JAGRPV010000001.1"/>
</dbReference>
<dbReference type="EC" id="3.2.1.23" evidence="6"/>
<evidence type="ECO:0000313" key="7">
    <source>
        <dbReference type="Proteomes" id="UP001161691"/>
    </source>
</evidence>
<dbReference type="GO" id="GO:0004565">
    <property type="term" value="F:beta-galactosidase activity"/>
    <property type="evidence" value="ECO:0007669"/>
    <property type="project" value="UniProtKB-EC"/>
</dbReference>
<dbReference type="Gene3D" id="3.20.20.80">
    <property type="entry name" value="Glycosidases"/>
    <property type="match status" value="1"/>
</dbReference>
<sequence length="97" mass="11193">MLLRQLPQGASWDNYPNLHFDEKADPLNPAVQHDMTWGLKRRPFWVMEQQSGSPGGNFIFAMPKPGELRRWTYQAVAHGADAILYFRQRTCTFTIGI</sequence>
<gene>
    <name evidence="6" type="ORF">KB449_19430</name>
</gene>
<protein>
    <submittedName>
        <fullName evidence="6">Beta-galactosidase</fullName>
        <ecNumber evidence="6">3.2.1.23</ecNumber>
    </submittedName>
</protein>
<keyword evidence="7" id="KW-1185">Reference proteome</keyword>
<dbReference type="Pfam" id="PF02449">
    <property type="entry name" value="Glyco_hydro_42"/>
    <property type="match status" value="1"/>
</dbReference>
<accession>A0ABT6TJZ2</accession>
<dbReference type="InterPro" id="IPR017853">
    <property type="entry name" value="GH"/>
</dbReference>
<proteinExistence type="predicted"/>
<dbReference type="SUPFAM" id="SSF51445">
    <property type="entry name" value="(Trans)glycosidases"/>
    <property type="match status" value="1"/>
</dbReference>
<evidence type="ECO:0000259" key="5">
    <source>
        <dbReference type="Pfam" id="PF02449"/>
    </source>
</evidence>
<name>A0ABT6TJZ2_9BACL</name>
<dbReference type="PANTHER" id="PTHR36447">
    <property type="entry name" value="BETA-GALACTOSIDASE GANA"/>
    <property type="match status" value="1"/>
</dbReference>
<evidence type="ECO:0000256" key="2">
    <source>
        <dbReference type="ARBA" id="ARBA00022801"/>
    </source>
</evidence>
<evidence type="ECO:0000313" key="6">
    <source>
        <dbReference type="EMBL" id="MDI4647156.1"/>
    </source>
</evidence>
<evidence type="ECO:0000256" key="3">
    <source>
        <dbReference type="ARBA" id="ARBA00022833"/>
    </source>
</evidence>
<keyword evidence="2 6" id="KW-0378">Hydrolase</keyword>
<keyword evidence="3" id="KW-0862">Zinc</keyword>
<feature type="domain" description="Glycoside hydrolase family 42 N-terminal" evidence="5">
    <location>
        <begin position="10"/>
        <end position="93"/>
    </location>
</feature>
<dbReference type="PANTHER" id="PTHR36447:SF2">
    <property type="entry name" value="BETA-GALACTOSIDASE YESZ"/>
    <property type="match status" value="1"/>
</dbReference>
<dbReference type="EMBL" id="JAGRPV010000001">
    <property type="protein sequence ID" value="MDI4647156.1"/>
    <property type="molecule type" value="Genomic_DNA"/>
</dbReference>
<organism evidence="6 7">
    <name type="scientific">Cohnella hashimotonis</name>
    <dbReference type="NCBI Taxonomy" id="2826895"/>
    <lineage>
        <taxon>Bacteria</taxon>
        <taxon>Bacillati</taxon>
        <taxon>Bacillota</taxon>
        <taxon>Bacilli</taxon>
        <taxon>Bacillales</taxon>
        <taxon>Paenibacillaceae</taxon>
        <taxon>Cohnella</taxon>
    </lineage>
</organism>
<reference evidence="6" key="1">
    <citation type="submission" date="2023-04" db="EMBL/GenBank/DDBJ databases">
        <title>Comparative genomic analysis of Cohnella hashimotonis sp. nov., isolated from the International Space Station.</title>
        <authorList>
            <person name="Venkateswaran K."/>
            <person name="Simpson A."/>
        </authorList>
    </citation>
    <scope>NUCLEOTIDE SEQUENCE</scope>
    <source>
        <strain evidence="6">F6_2S_P_1</strain>
    </source>
</reference>
<evidence type="ECO:0000256" key="1">
    <source>
        <dbReference type="ARBA" id="ARBA00022723"/>
    </source>
</evidence>
<comment type="caution">
    <text evidence="6">The sequence shown here is derived from an EMBL/GenBank/DDBJ whole genome shotgun (WGS) entry which is preliminary data.</text>
</comment>
<keyword evidence="1" id="KW-0479">Metal-binding</keyword>
<dbReference type="InterPro" id="IPR003476">
    <property type="entry name" value="Glyco_hydro_42"/>
</dbReference>